<name>A0A6J6NTP8_9ZZZZ</name>
<reference evidence="1" key="1">
    <citation type="submission" date="2020-05" db="EMBL/GenBank/DDBJ databases">
        <authorList>
            <person name="Chiriac C."/>
            <person name="Salcher M."/>
            <person name="Ghai R."/>
            <person name="Kavagutti S V."/>
        </authorList>
    </citation>
    <scope>NUCLEOTIDE SEQUENCE</scope>
</reference>
<gene>
    <name evidence="1" type="ORF">UFOPK2366_00588</name>
</gene>
<evidence type="ECO:0000313" key="1">
    <source>
        <dbReference type="EMBL" id="CAB4688044.1"/>
    </source>
</evidence>
<organism evidence="1">
    <name type="scientific">freshwater metagenome</name>
    <dbReference type="NCBI Taxonomy" id="449393"/>
    <lineage>
        <taxon>unclassified sequences</taxon>
        <taxon>metagenomes</taxon>
        <taxon>ecological metagenomes</taxon>
    </lineage>
</organism>
<sequence>MRDLQRFDAQVGALIEQILVQIETRFLVVEGLFKAAELSIHLGEQLASVEFYCWQR</sequence>
<protein>
    <submittedName>
        <fullName evidence="1">Unannotated protein</fullName>
    </submittedName>
</protein>
<proteinExistence type="predicted"/>
<dbReference type="EMBL" id="CAEZXM010000086">
    <property type="protein sequence ID" value="CAB4688044.1"/>
    <property type="molecule type" value="Genomic_DNA"/>
</dbReference>
<dbReference type="AlphaFoldDB" id="A0A6J6NTP8"/>
<accession>A0A6J6NTP8</accession>